<keyword evidence="1" id="KW-1133">Transmembrane helix</keyword>
<proteinExistence type="predicted"/>
<dbReference type="Proteomes" id="UP001501752">
    <property type="component" value="Unassembled WGS sequence"/>
</dbReference>
<organism evidence="2 3">
    <name type="scientific">Kitasatospora terrestris</name>
    <dbReference type="NCBI Taxonomy" id="258051"/>
    <lineage>
        <taxon>Bacteria</taxon>
        <taxon>Bacillati</taxon>
        <taxon>Actinomycetota</taxon>
        <taxon>Actinomycetes</taxon>
        <taxon>Kitasatosporales</taxon>
        <taxon>Streptomycetaceae</taxon>
        <taxon>Kitasatospora</taxon>
    </lineage>
</organism>
<keyword evidence="1" id="KW-0472">Membrane</keyword>
<feature type="transmembrane region" description="Helical" evidence="1">
    <location>
        <begin position="66"/>
        <end position="89"/>
    </location>
</feature>
<reference evidence="3" key="1">
    <citation type="journal article" date="2019" name="Int. J. Syst. Evol. Microbiol.">
        <title>The Global Catalogue of Microorganisms (GCM) 10K type strain sequencing project: providing services to taxonomists for standard genome sequencing and annotation.</title>
        <authorList>
            <consortium name="The Broad Institute Genomics Platform"/>
            <consortium name="The Broad Institute Genome Sequencing Center for Infectious Disease"/>
            <person name="Wu L."/>
            <person name="Ma J."/>
        </authorList>
    </citation>
    <scope>NUCLEOTIDE SEQUENCE [LARGE SCALE GENOMIC DNA]</scope>
    <source>
        <strain evidence="3">JCM 13006</strain>
    </source>
</reference>
<feature type="transmembrane region" description="Helical" evidence="1">
    <location>
        <begin position="37"/>
        <end position="54"/>
    </location>
</feature>
<protein>
    <recommendedName>
        <fullName evidence="4">DUF4190 domain-containing protein</fullName>
    </recommendedName>
</protein>
<keyword evidence="1" id="KW-0812">Transmembrane</keyword>
<keyword evidence="3" id="KW-1185">Reference proteome</keyword>
<accession>A0ABP9D8S3</accession>
<evidence type="ECO:0000313" key="2">
    <source>
        <dbReference type="EMBL" id="GAA4833133.1"/>
    </source>
</evidence>
<gene>
    <name evidence="2" type="ORF">GCM10023235_04510</name>
</gene>
<dbReference type="EMBL" id="BAABIS010000001">
    <property type="protein sequence ID" value="GAA4833133.1"/>
    <property type="molecule type" value="Genomic_DNA"/>
</dbReference>
<comment type="caution">
    <text evidence="2">The sequence shown here is derived from an EMBL/GenBank/DDBJ whole genome shotgun (WGS) entry which is preliminary data.</text>
</comment>
<dbReference type="RefSeq" id="WP_345695050.1">
    <property type="nucleotide sequence ID" value="NZ_BAABIS010000001.1"/>
</dbReference>
<evidence type="ECO:0000256" key="1">
    <source>
        <dbReference type="SAM" id="Phobius"/>
    </source>
</evidence>
<feature type="transmembrane region" description="Helical" evidence="1">
    <location>
        <begin position="12"/>
        <end position="31"/>
    </location>
</feature>
<name>A0ABP9D8S3_9ACTN</name>
<sequence length="95" mass="9558">MEFDGTEHEPNPWTLPAVAIGGGLLIAGLVWSRLVLAPALPCAFLGIAFAVAGLRRARRTGGGRLGAWAGLVLCSAAAVAGTMALAALAEGYDGL</sequence>
<evidence type="ECO:0008006" key="4">
    <source>
        <dbReference type="Google" id="ProtNLM"/>
    </source>
</evidence>
<evidence type="ECO:0000313" key="3">
    <source>
        <dbReference type="Proteomes" id="UP001501752"/>
    </source>
</evidence>